<dbReference type="InterPro" id="IPR005531">
    <property type="entry name" value="Asp23"/>
</dbReference>
<sequence>MTESTTSSTPSKDAPAPGNARSHNSSEPAVDTGSEGTKEVARRDLGDDRGRTVIADTVVAKIAGIATREIGGVYDLGGTGERMVGKVRDFVPGTSSNVTQGIEVEVGERQTAVDVQIIAEYGVPIHQLANAIRRNVVGAIEQMTGLEVTEVNVTVHDVHLPDAETPSNDPAQPPRVQ</sequence>
<dbReference type="OrthoDB" id="9808942at2"/>
<dbReference type="RefSeq" id="WP_105943655.1">
    <property type="nucleotide sequence ID" value="NZ_CP027433.1"/>
</dbReference>
<proteinExistence type="inferred from homology"/>
<dbReference type="Pfam" id="PF03780">
    <property type="entry name" value="Asp23"/>
    <property type="match status" value="1"/>
</dbReference>
<name>A0A2S0KJT6_9ACTN</name>
<evidence type="ECO:0000313" key="3">
    <source>
        <dbReference type="EMBL" id="AVM01952.1"/>
    </source>
</evidence>
<evidence type="ECO:0000313" key="4">
    <source>
        <dbReference type="Proteomes" id="UP000239814"/>
    </source>
</evidence>
<gene>
    <name evidence="3" type="ORF">C6V83_02405</name>
</gene>
<feature type="compositionally biased region" description="Basic and acidic residues" evidence="2">
    <location>
        <begin position="36"/>
        <end position="45"/>
    </location>
</feature>
<accession>A0A2S0KJT6</accession>
<protein>
    <submittedName>
        <fullName evidence="3">Asp23/Gls24 family envelope stress response protein</fullName>
    </submittedName>
</protein>
<dbReference type="KEGG" id="git:C6V83_02405"/>
<comment type="similarity">
    <text evidence="1">Belongs to the asp23 family.</text>
</comment>
<reference evidence="3 4" key="1">
    <citation type="submission" date="2018-03" db="EMBL/GenBank/DDBJ databases">
        <title>Characteristics and genome of n-alkane degrading marine bacteria Gordonia iterans isolated from crude oil contaminated in Tae-an, South Korea.</title>
        <authorList>
            <person name="Lee S.-S."/>
            <person name="Kim H."/>
        </authorList>
    </citation>
    <scope>NUCLEOTIDE SEQUENCE [LARGE SCALE GENOMIC DNA]</scope>
    <source>
        <strain evidence="3 4">Co17</strain>
    </source>
</reference>
<organism evidence="3 4">
    <name type="scientific">Gordonia iterans</name>
    <dbReference type="NCBI Taxonomy" id="1004901"/>
    <lineage>
        <taxon>Bacteria</taxon>
        <taxon>Bacillati</taxon>
        <taxon>Actinomycetota</taxon>
        <taxon>Actinomycetes</taxon>
        <taxon>Mycobacteriales</taxon>
        <taxon>Gordoniaceae</taxon>
        <taxon>Gordonia</taxon>
    </lineage>
</organism>
<dbReference type="Proteomes" id="UP000239814">
    <property type="component" value="Chromosome"/>
</dbReference>
<evidence type="ECO:0000256" key="2">
    <source>
        <dbReference type="SAM" id="MobiDB-lite"/>
    </source>
</evidence>
<keyword evidence="4" id="KW-1185">Reference proteome</keyword>
<dbReference type="AlphaFoldDB" id="A0A2S0KJT6"/>
<feature type="compositionally biased region" description="Polar residues" evidence="2">
    <location>
        <begin position="1"/>
        <end position="11"/>
    </location>
</feature>
<dbReference type="EMBL" id="CP027433">
    <property type="protein sequence ID" value="AVM01952.1"/>
    <property type="molecule type" value="Genomic_DNA"/>
</dbReference>
<dbReference type="PANTHER" id="PTHR34297:SF3">
    <property type="entry name" value="ALKALINE SHOCK PROTEIN 23"/>
    <property type="match status" value="1"/>
</dbReference>
<dbReference type="PANTHER" id="PTHR34297">
    <property type="entry name" value="HYPOTHETICAL CYTOSOLIC PROTEIN-RELATED"/>
    <property type="match status" value="1"/>
</dbReference>
<evidence type="ECO:0000256" key="1">
    <source>
        <dbReference type="ARBA" id="ARBA00005721"/>
    </source>
</evidence>
<feature type="region of interest" description="Disordered" evidence="2">
    <location>
        <begin position="1"/>
        <end position="45"/>
    </location>
</feature>